<accession>A0A6I9SZE2</accession>
<dbReference type="FunFam" id="1.20.1250.20:FF:000002">
    <property type="entry name" value="Sugar transport protein 13"/>
    <property type="match status" value="1"/>
</dbReference>
<comment type="similarity">
    <text evidence="9">Belongs to the major facilitator superfamily. Phosphate:H(+) symporter (TC 2.A.1.9) family.</text>
</comment>
<protein>
    <submittedName>
        <fullName evidence="14">Hexose carrier protein HEX6 isoform X1</fullName>
    </submittedName>
</protein>
<proteinExistence type="inferred from homology"/>
<dbReference type="PROSITE" id="PS00217">
    <property type="entry name" value="SUGAR_TRANSPORT_2"/>
    <property type="match status" value="1"/>
</dbReference>
<dbReference type="AlphaFoldDB" id="A0A6I9SZE2"/>
<keyword evidence="8 11" id="KW-0472">Membrane</keyword>
<feature type="transmembrane region" description="Helical" evidence="11">
    <location>
        <begin position="73"/>
        <end position="91"/>
    </location>
</feature>
<feature type="transmembrane region" description="Helical" evidence="11">
    <location>
        <begin position="440"/>
        <end position="463"/>
    </location>
</feature>
<dbReference type="Proteomes" id="UP000504604">
    <property type="component" value="Linkage group LG4"/>
</dbReference>
<feature type="transmembrane region" description="Helical" evidence="11">
    <location>
        <begin position="276"/>
        <end position="300"/>
    </location>
</feature>
<dbReference type="GO" id="GO:0016020">
    <property type="term" value="C:membrane"/>
    <property type="evidence" value="ECO:0007669"/>
    <property type="project" value="UniProtKB-SubCell"/>
</dbReference>
<evidence type="ECO:0000256" key="8">
    <source>
        <dbReference type="ARBA" id="ARBA00023136"/>
    </source>
</evidence>
<dbReference type="FunCoup" id="A0A6I9SZE2">
    <property type="interactions" value="131"/>
</dbReference>
<dbReference type="PROSITE" id="PS50850">
    <property type="entry name" value="MFS"/>
    <property type="match status" value="1"/>
</dbReference>
<dbReference type="PANTHER" id="PTHR23500">
    <property type="entry name" value="SOLUTE CARRIER FAMILY 2, FACILITATED GLUCOSE TRANSPORTER"/>
    <property type="match status" value="1"/>
</dbReference>
<evidence type="ECO:0000313" key="14">
    <source>
        <dbReference type="RefSeq" id="XP_011076407.1"/>
    </source>
</evidence>
<evidence type="ECO:0000256" key="11">
    <source>
        <dbReference type="SAM" id="Phobius"/>
    </source>
</evidence>
<feature type="transmembrane region" description="Helical" evidence="11">
    <location>
        <begin position="128"/>
        <end position="150"/>
    </location>
</feature>
<keyword evidence="4" id="KW-0762">Sugar transport</keyword>
<dbReference type="Pfam" id="PF00083">
    <property type="entry name" value="Sugar_tr"/>
    <property type="match status" value="1"/>
</dbReference>
<name>A0A6I9SZE2_SESIN</name>
<keyword evidence="5 11" id="KW-0812">Transmembrane</keyword>
<feature type="transmembrane region" description="Helical" evidence="11">
    <location>
        <begin position="12"/>
        <end position="32"/>
    </location>
</feature>
<organism evidence="13 14">
    <name type="scientific">Sesamum indicum</name>
    <name type="common">Oriental sesame</name>
    <name type="synonym">Sesamum orientale</name>
    <dbReference type="NCBI Taxonomy" id="4182"/>
    <lineage>
        <taxon>Eukaryota</taxon>
        <taxon>Viridiplantae</taxon>
        <taxon>Streptophyta</taxon>
        <taxon>Embryophyta</taxon>
        <taxon>Tracheophyta</taxon>
        <taxon>Spermatophyta</taxon>
        <taxon>Magnoliopsida</taxon>
        <taxon>eudicotyledons</taxon>
        <taxon>Gunneridae</taxon>
        <taxon>Pentapetalae</taxon>
        <taxon>asterids</taxon>
        <taxon>lamiids</taxon>
        <taxon>Lamiales</taxon>
        <taxon>Pedaliaceae</taxon>
        <taxon>Sesamum</taxon>
    </lineage>
</organism>
<dbReference type="GO" id="GO:0015293">
    <property type="term" value="F:symporter activity"/>
    <property type="evidence" value="ECO:0007669"/>
    <property type="project" value="UniProtKB-KW"/>
</dbReference>
<dbReference type="Gene3D" id="1.20.1250.20">
    <property type="entry name" value="MFS general substrate transporter like domains"/>
    <property type="match status" value="1"/>
</dbReference>
<evidence type="ECO:0000313" key="13">
    <source>
        <dbReference type="Proteomes" id="UP000504604"/>
    </source>
</evidence>
<feature type="transmembrane region" description="Helical" evidence="11">
    <location>
        <begin position="375"/>
        <end position="401"/>
    </location>
</feature>
<evidence type="ECO:0000256" key="2">
    <source>
        <dbReference type="ARBA" id="ARBA00010992"/>
    </source>
</evidence>
<feature type="transmembrane region" description="Helical" evidence="11">
    <location>
        <begin position="162"/>
        <end position="185"/>
    </location>
</feature>
<dbReference type="PANTHER" id="PTHR23500:SF30">
    <property type="entry name" value="SUGAR TRANSPORT PROTEIN 3"/>
    <property type="match status" value="1"/>
</dbReference>
<dbReference type="InterPro" id="IPR036259">
    <property type="entry name" value="MFS_trans_sf"/>
</dbReference>
<evidence type="ECO:0000256" key="4">
    <source>
        <dbReference type="ARBA" id="ARBA00022597"/>
    </source>
</evidence>
<dbReference type="InterPro" id="IPR005828">
    <property type="entry name" value="MFS_sugar_transport-like"/>
</dbReference>
<keyword evidence="13" id="KW-1185">Reference proteome</keyword>
<evidence type="ECO:0000256" key="9">
    <source>
        <dbReference type="ARBA" id="ARBA00044504"/>
    </source>
</evidence>
<dbReference type="GeneID" id="105160635"/>
<gene>
    <name evidence="14" type="primary">LOC105160635</name>
</gene>
<dbReference type="PRINTS" id="PR00171">
    <property type="entry name" value="SUGRTRNSPORT"/>
</dbReference>
<keyword evidence="6" id="KW-0769">Symport</keyword>
<evidence type="ECO:0000259" key="12">
    <source>
        <dbReference type="PROSITE" id="PS50850"/>
    </source>
</evidence>
<reference evidence="14" key="1">
    <citation type="submission" date="2025-08" db="UniProtKB">
        <authorList>
            <consortium name="RefSeq"/>
        </authorList>
    </citation>
    <scope>IDENTIFICATION</scope>
</reference>
<comment type="subcellular location">
    <subcellularLocation>
        <location evidence="1">Membrane</location>
        <topology evidence="1">Multi-pass membrane protein</topology>
    </subcellularLocation>
</comment>
<feature type="transmembrane region" description="Helical" evidence="11">
    <location>
        <begin position="191"/>
        <end position="214"/>
    </location>
</feature>
<dbReference type="InterPro" id="IPR045262">
    <property type="entry name" value="STP/PLT_plant"/>
</dbReference>
<evidence type="ECO:0000256" key="7">
    <source>
        <dbReference type="ARBA" id="ARBA00022989"/>
    </source>
</evidence>
<dbReference type="OrthoDB" id="5296287at2759"/>
<keyword evidence="3 10" id="KW-0813">Transport</keyword>
<dbReference type="InterPro" id="IPR005829">
    <property type="entry name" value="Sugar_transporter_CS"/>
</dbReference>
<evidence type="ECO:0000256" key="3">
    <source>
        <dbReference type="ARBA" id="ARBA00022448"/>
    </source>
</evidence>
<dbReference type="RefSeq" id="XP_011076407.1">
    <property type="nucleotide sequence ID" value="XM_011078105.2"/>
</dbReference>
<comment type="similarity">
    <text evidence="2 10">Belongs to the major facilitator superfamily. Sugar transporter (TC 2.A.1.1) family.</text>
</comment>
<dbReference type="KEGG" id="sind:105160635"/>
<dbReference type="NCBIfam" id="TIGR00879">
    <property type="entry name" value="SP"/>
    <property type="match status" value="1"/>
</dbReference>
<dbReference type="InterPro" id="IPR003663">
    <property type="entry name" value="Sugar/inositol_transpt"/>
</dbReference>
<feature type="domain" description="Major facilitator superfamily (MFS) profile" evidence="12">
    <location>
        <begin position="18"/>
        <end position="467"/>
    </location>
</feature>
<sequence>MSEPVHYNGKITRFVLLSSVIAATGGLIFGYGTGVAGGVASMGPFLEKFFPAIYRQMNEKRVVSNYCKFDSQLLTSFTSSVLLSGLLATFFASSATRALGRRASILIGGLAFIAGSALGGAANNIYMLIFGRLLLGVGFGFTNQSVPLYLSEMAPPKYRGAFNFGFQLCIGFGGLLSSLVNYGTVNISGGWGWRLSLALVAAPAFILTVWAPFLPETPNSLVQQGDQENAKRMLQKIRGTNDVEAEFDDLITASNASKNIKHPFKKILQRKYRPQLVMSIAIPFFQQVTGISVISFYAPILFLTTGSGVSASLMSSVVLGLAGTAMTLLSALIVDKQGRKALFHIGGILMFVPQMMIGGVMAAKLGDQGELSKGYGVLVLIMMCIYSAGFGLSWGPLGWLVTSEIFPLEIRSAAQSINVATSFLITFVFAQTFLSMLCCFKASIFFFFAAWVAVMTAFVYAFLPETKDVPIEKMEKIWREHWFWKKFVDDGAEYEGNKTEGP</sequence>
<evidence type="ECO:0000256" key="6">
    <source>
        <dbReference type="ARBA" id="ARBA00022847"/>
    </source>
</evidence>
<dbReference type="InterPro" id="IPR044778">
    <property type="entry name" value="MFS_STP/MST-like_plant"/>
</dbReference>
<evidence type="ECO:0000256" key="5">
    <source>
        <dbReference type="ARBA" id="ARBA00022692"/>
    </source>
</evidence>
<dbReference type="InterPro" id="IPR020846">
    <property type="entry name" value="MFS_dom"/>
</dbReference>
<feature type="transmembrane region" description="Helical" evidence="11">
    <location>
        <begin position="413"/>
        <end position="434"/>
    </location>
</feature>
<evidence type="ECO:0000256" key="1">
    <source>
        <dbReference type="ARBA" id="ARBA00004141"/>
    </source>
</evidence>
<dbReference type="InParanoid" id="A0A6I9SZE2"/>
<feature type="transmembrane region" description="Helical" evidence="11">
    <location>
        <begin position="312"/>
        <end position="334"/>
    </location>
</feature>
<dbReference type="SUPFAM" id="SSF103473">
    <property type="entry name" value="MFS general substrate transporter"/>
    <property type="match status" value="1"/>
</dbReference>
<keyword evidence="7 11" id="KW-1133">Transmembrane helix</keyword>
<feature type="transmembrane region" description="Helical" evidence="11">
    <location>
        <begin position="103"/>
        <end position="122"/>
    </location>
</feature>
<dbReference type="CDD" id="cd17361">
    <property type="entry name" value="MFS_STP"/>
    <property type="match status" value="1"/>
</dbReference>
<feature type="transmembrane region" description="Helical" evidence="11">
    <location>
        <begin position="341"/>
        <end position="363"/>
    </location>
</feature>
<dbReference type="GO" id="GO:0015145">
    <property type="term" value="F:monosaccharide transmembrane transporter activity"/>
    <property type="evidence" value="ECO:0007669"/>
    <property type="project" value="InterPro"/>
</dbReference>
<evidence type="ECO:0000256" key="10">
    <source>
        <dbReference type="RuleBase" id="RU003346"/>
    </source>
</evidence>